<dbReference type="GO" id="GO:0009252">
    <property type="term" value="P:peptidoglycan biosynthetic process"/>
    <property type="evidence" value="ECO:0007669"/>
    <property type="project" value="UniProtKB-UniRule"/>
</dbReference>
<keyword evidence="4 7" id="KW-0472">Membrane</keyword>
<dbReference type="NCBIfam" id="TIGR00247">
    <property type="entry name" value="endolytic transglycosylase MltG"/>
    <property type="match status" value="1"/>
</dbReference>
<accession>D8PDY3</accession>
<name>D8PDY3_9BACT</name>
<proteinExistence type="inferred from homology"/>
<dbReference type="GO" id="GO:0005886">
    <property type="term" value="C:plasma membrane"/>
    <property type="evidence" value="ECO:0007669"/>
    <property type="project" value="UniProtKB-UniRule"/>
</dbReference>
<sequence length="350" mass="38732">MMQKKAIMGLALAAVMFAALAGYLVLRWAQSPVASGPPKPPSHIVLIPEGSTFQQVAALLKNEQLIRSRSAFLLLGKTRAIDRKIRPGEYELDASMSPQDILTKLLAGRVVLHPVTIPEGYSLTQIAEVLAAQQVTDTKEFTKLVRDRAFISTLGIEADSLEGYLFPETYSFAKGTKAREVIRAMVDGLHRVWGTELQEQAARMKMSLHQVLTLASVIEKETGAKDERELIAAVFHNRLRKKIPLQSDPTVIYGLPAFDGNIHKRDLSVMSPYNTYRVQGLPPGPIASPGAHSLRAALFPAQASYLYFVSRNDGTHQFSSTLAEHNQAVEKYQKQYFRKRTRGNLVAHGA</sequence>
<keyword evidence="6 7" id="KW-0961">Cell wall biogenesis/degradation</keyword>
<keyword evidence="3 7" id="KW-1133">Transmembrane helix</keyword>
<dbReference type="Gene3D" id="3.30.1490.480">
    <property type="entry name" value="Endolytic murein transglycosylase"/>
    <property type="match status" value="2"/>
</dbReference>
<evidence type="ECO:0000256" key="1">
    <source>
        <dbReference type="ARBA" id="ARBA00022475"/>
    </source>
</evidence>
<dbReference type="KEGG" id="nde:NIDE1709"/>
<evidence type="ECO:0000256" key="4">
    <source>
        <dbReference type="ARBA" id="ARBA00023136"/>
    </source>
</evidence>
<comment type="similarity">
    <text evidence="7">Belongs to the transglycosylase MltG family.</text>
</comment>
<dbReference type="FunFam" id="3.30.160.60:FF:000242">
    <property type="entry name" value="Endolytic murein transglycosylase"/>
    <property type="match status" value="1"/>
</dbReference>
<feature type="site" description="Important for catalytic activity" evidence="7">
    <location>
        <position position="221"/>
    </location>
</feature>
<evidence type="ECO:0000256" key="3">
    <source>
        <dbReference type="ARBA" id="ARBA00022989"/>
    </source>
</evidence>
<dbReference type="AlphaFoldDB" id="D8PDY3"/>
<keyword evidence="1 7" id="KW-1003">Cell membrane</keyword>
<dbReference type="EMBL" id="FP929003">
    <property type="protein sequence ID" value="CBK41442.1"/>
    <property type="molecule type" value="Genomic_DNA"/>
</dbReference>
<keyword evidence="9" id="KW-1185">Reference proteome</keyword>
<keyword evidence="2 7" id="KW-0812">Transmembrane</keyword>
<evidence type="ECO:0000313" key="9">
    <source>
        <dbReference type="Proteomes" id="UP000001660"/>
    </source>
</evidence>
<evidence type="ECO:0000256" key="5">
    <source>
        <dbReference type="ARBA" id="ARBA00023239"/>
    </source>
</evidence>
<dbReference type="GO" id="GO:0008932">
    <property type="term" value="F:lytic endotransglycosylase activity"/>
    <property type="evidence" value="ECO:0007669"/>
    <property type="project" value="UniProtKB-UniRule"/>
</dbReference>
<evidence type="ECO:0000313" key="8">
    <source>
        <dbReference type="EMBL" id="CBK41442.1"/>
    </source>
</evidence>
<dbReference type="Pfam" id="PF02618">
    <property type="entry name" value="YceG"/>
    <property type="match status" value="1"/>
</dbReference>
<evidence type="ECO:0000256" key="7">
    <source>
        <dbReference type="HAMAP-Rule" id="MF_02065"/>
    </source>
</evidence>
<dbReference type="Gene3D" id="3.30.160.60">
    <property type="entry name" value="Classic Zinc Finger"/>
    <property type="match status" value="1"/>
</dbReference>
<dbReference type="CDD" id="cd08010">
    <property type="entry name" value="MltG_like"/>
    <property type="match status" value="1"/>
</dbReference>
<evidence type="ECO:0000256" key="6">
    <source>
        <dbReference type="ARBA" id="ARBA00023316"/>
    </source>
</evidence>
<keyword evidence="5 7" id="KW-0456">Lyase</keyword>
<dbReference type="eggNOG" id="COG1559">
    <property type="taxonomic scope" value="Bacteria"/>
</dbReference>
<dbReference type="STRING" id="330214.NIDE1709"/>
<dbReference type="Proteomes" id="UP000001660">
    <property type="component" value="Chromosome"/>
</dbReference>
<organism evidence="8 9">
    <name type="scientific">Nitrospira defluvii</name>
    <dbReference type="NCBI Taxonomy" id="330214"/>
    <lineage>
        <taxon>Bacteria</taxon>
        <taxon>Pseudomonadati</taxon>
        <taxon>Nitrospirota</taxon>
        <taxon>Nitrospiria</taxon>
        <taxon>Nitrospirales</taxon>
        <taxon>Nitrospiraceae</taxon>
        <taxon>Nitrospira</taxon>
    </lineage>
</organism>
<dbReference type="PANTHER" id="PTHR30518">
    <property type="entry name" value="ENDOLYTIC MUREIN TRANSGLYCOSYLASE"/>
    <property type="match status" value="1"/>
</dbReference>
<protein>
    <recommendedName>
        <fullName evidence="7">Endolytic murein transglycosylase</fullName>
        <ecNumber evidence="7">4.2.2.29</ecNumber>
    </recommendedName>
    <alternativeName>
        <fullName evidence="7">Peptidoglycan lytic transglycosylase</fullName>
    </alternativeName>
    <alternativeName>
        <fullName evidence="7">Peptidoglycan polymerization terminase</fullName>
    </alternativeName>
</protein>
<dbReference type="OrthoDB" id="9814591at2"/>
<dbReference type="PANTHER" id="PTHR30518:SF2">
    <property type="entry name" value="ENDOLYTIC MUREIN TRANSGLYCOSYLASE"/>
    <property type="match status" value="1"/>
</dbReference>
<evidence type="ECO:0000256" key="2">
    <source>
        <dbReference type="ARBA" id="ARBA00022692"/>
    </source>
</evidence>
<dbReference type="EC" id="4.2.2.29" evidence="7"/>
<gene>
    <name evidence="7" type="primary">mltG</name>
    <name evidence="8" type="ORF">NIDE1709</name>
</gene>
<comment type="catalytic activity">
    <reaction evidence="7">
        <text>a peptidoglycan chain = a peptidoglycan chain with N-acetyl-1,6-anhydromuramyl-[peptide] at the reducing end + a peptidoglycan chain with N-acetylglucosamine at the non-reducing end.</text>
        <dbReference type="EC" id="4.2.2.29"/>
    </reaction>
</comment>
<dbReference type="HAMAP" id="MF_02065">
    <property type="entry name" value="MltG"/>
    <property type="match status" value="1"/>
</dbReference>
<dbReference type="HOGENOM" id="CLU_025574_2_0_0"/>
<comment type="function">
    <text evidence="7">Functions as a peptidoglycan terminase that cleaves nascent peptidoglycan strands endolytically to terminate their elongation.</text>
</comment>
<dbReference type="GO" id="GO:0071555">
    <property type="term" value="P:cell wall organization"/>
    <property type="evidence" value="ECO:0007669"/>
    <property type="project" value="UniProtKB-KW"/>
</dbReference>
<dbReference type="InterPro" id="IPR003770">
    <property type="entry name" value="MLTG-like"/>
</dbReference>
<reference evidence="8 9" key="1">
    <citation type="journal article" date="2010" name="Proc. Natl. Acad. Sci. U.S.A.">
        <title>A Nitrospira metagenome illuminates the physiology and evolution of globally important nitrite-oxidizing bacteria.</title>
        <authorList>
            <person name="Lucker S."/>
            <person name="Wagner M."/>
            <person name="Maixner F."/>
            <person name="Pelletier E."/>
            <person name="Koch H."/>
            <person name="Vacherie B."/>
            <person name="Rattei T."/>
            <person name="Sinninghe Damste J."/>
            <person name="Spieck E."/>
            <person name="Le Paslier D."/>
            <person name="Daims H."/>
        </authorList>
    </citation>
    <scope>NUCLEOTIDE SEQUENCE [LARGE SCALE GENOMIC DNA]</scope>
</reference>